<accession>A0A7J6N197</accession>
<evidence type="ECO:0000313" key="5">
    <source>
        <dbReference type="Proteomes" id="UP000591131"/>
    </source>
</evidence>
<comment type="caution">
    <text evidence="4">The sequence shown here is derived from an EMBL/GenBank/DDBJ whole genome shotgun (WGS) entry which is preliminary data.</text>
</comment>
<dbReference type="InterPro" id="IPR002048">
    <property type="entry name" value="EF_hand_dom"/>
</dbReference>
<evidence type="ECO:0000259" key="3">
    <source>
        <dbReference type="PROSITE" id="PS50222"/>
    </source>
</evidence>
<dbReference type="AlphaFoldDB" id="A0A7J6N197"/>
<evidence type="ECO:0000256" key="2">
    <source>
        <dbReference type="SAM" id="SignalP"/>
    </source>
</evidence>
<keyword evidence="1" id="KW-0106">Calcium</keyword>
<feature type="domain" description="EF-hand" evidence="3">
    <location>
        <begin position="26"/>
        <end position="61"/>
    </location>
</feature>
<dbReference type="Gene3D" id="1.10.238.10">
    <property type="entry name" value="EF-hand"/>
    <property type="match status" value="1"/>
</dbReference>
<dbReference type="Proteomes" id="UP000591131">
    <property type="component" value="Unassembled WGS sequence"/>
</dbReference>
<dbReference type="PROSITE" id="PS00018">
    <property type="entry name" value="EF_HAND_1"/>
    <property type="match status" value="2"/>
</dbReference>
<evidence type="ECO:0000313" key="4">
    <source>
        <dbReference type="EMBL" id="KAF4677652.1"/>
    </source>
</evidence>
<dbReference type="Pfam" id="PF13499">
    <property type="entry name" value="EF-hand_7"/>
    <property type="match status" value="1"/>
</dbReference>
<evidence type="ECO:0000256" key="1">
    <source>
        <dbReference type="ARBA" id="ARBA00022837"/>
    </source>
</evidence>
<feature type="chain" id="PRO_5029852880" description="EF-hand domain-containing protein" evidence="2">
    <location>
        <begin position="18"/>
        <end position="104"/>
    </location>
</feature>
<protein>
    <recommendedName>
        <fullName evidence="3">EF-hand domain-containing protein</fullName>
    </recommendedName>
</protein>
<dbReference type="OrthoDB" id="26525at2759"/>
<dbReference type="InterPro" id="IPR011992">
    <property type="entry name" value="EF-hand-dom_pair"/>
</dbReference>
<dbReference type="InterPro" id="IPR018247">
    <property type="entry name" value="EF_Hand_1_Ca_BS"/>
</dbReference>
<feature type="signal peptide" evidence="2">
    <location>
        <begin position="1"/>
        <end position="17"/>
    </location>
</feature>
<name>A0A7J6N197_PERCH</name>
<dbReference type="SUPFAM" id="SSF47473">
    <property type="entry name" value="EF-hand"/>
    <property type="match status" value="1"/>
</dbReference>
<dbReference type="EMBL" id="JAAPAO010000010">
    <property type="protein sequence ID" value="KAF4677652.1"/>
    <property type="molecule type" value="Genomic_DNA"/>
</dbReference>
<feature type="domain" description="EF-hand" evidence="3">
    <location>
        <begin position="65"/>
        <end position="100"/>
    </location>
</feature>
<keyword evidence="5" id="KW-1185">Reference proteome</keyword>
<dbReference type="PROSITE" id="PS50222">
    <property type="entry name" value="EF_HAND_2"/>
    <property type="match status" value="2"/>
</dbReference>
<organism evidence="4 5">
    <name type="scientific">Perkinsus chesapeaki</name>
    <name type="common">Clam parasite</name>
    <name type="synonym">Perkinsus andrewsi</name>
    <dbReference type="NCBI Taxonomy" id="330153"/>
    <lineage>
        <taxon>Eukaryota</taxon>
        <taxon>Sar</taxon>
        <taxon>Alveolata</taxon>
        <taxon>Perkinsozoa</taxon>
        <taxon>Perkinsea</taxon>
        <taxon>Perkinsida</taxon>
        <taxon>Perkinsidae</taxon>
        <taxon>Perkinsus</taxon>
    </lineage>
</organism>
<reference evidence="4 5" key="1">
    <citation type="submission" date="2020-04" db="EMBL/GenBank/DDBJ databases">
        <title>Perkinsus chesapeaki whole genome sequence.</title>
        <authorList>
            <person name="Bogema D.R."/>
        </authorList>
    </citation>
    <scope>NUCLEOTIDE SEQUENCE [LARGE SCALE GENOMIC DNA]</scope>
    <source>
        <strain evidence="4">ATCC PRA-425</strain>
    </source>
</reference>
<dbReference type="GO" id="GO:0005509">
    <property type="term" value="F:calcium ion binding"/>
    <property type="evidence" value="ECO:0007669"/>
    <property type="project" value="InterPro"/>
</dbReference>
<sequence>MHRLTFVFMLSLPLVSAVRHTWTQEDLDEMRDAYFGQLDYNGDGYVDMQEMRSSFIDGSMESALYMERHMVDLLGKIDRNKDGLVTWEEYISYFLEEEAFDEPD</sequence>
<proteinExistence type="predicted"/>
<gene>
    <name evidence="4" type="ORF">FOL47_000112</name>
</gene>
<keyword evidence="2" id="KW-0732">Signal</keyword>